<feature type="transmembrane region" description="Helical" evidence="1">
    <location>
        <begin position="12"/>
        <end position="33"/>
    </location>
</feature>
<evidence type="ECO:0000313" key="3">
    <source>
        <dbReference type="Proteomes" id="UP000192656"/>
    </source>
</evidence>
<keyword evidence="3" id="KW-1185">Reference proteome</keyword>
<name>A0A1W2AYS3_9HYPH</name>
<evidence type="ECO:0000313" key="2">
    <source>
        <dbReference type="EMBL" id="SMC65887.1"/>
    </source>
</evidence>
<dbReference type="Proteomes" id="UP000192656">
    <property type="component" value="Unassembled WGS sequence"/>
</dbReference>
<keyword evidence="1" id="KW-0812">Transmembrane</keyword>
<dbReference type="AlphaFoldDB" id="A0A1W2AYS3"/>
<dbReference type="EMBL" id="FWXR01000005">
    <property type="protein sequence ID" value="SMC65887.1"/>
    <property type="molecule type" value="Genomic_DNA"/>
</dbReference>
<accession>A0A1W2AYS3</accession>
<protein>
    <submittedName>
        <fullName evidence="2">Uncharacterized protein</fullName>
    </submittedName>
</protein>
<organism evidence="2 3">
    <name type="scientific">Fulvimarina manganoxydans</name>
    <dbReference type="NCBI Taxonomy" id="937218"/>
    <lineage>
        <taxon>Bacteria</taxon>
        <taxon>Pseudomonadati</taxon>
        <taxon>Pseudomonadota</taxon>
        <taxon>Alphaproteobacteria</taxon>
        <taxon>Hyphomicrobiales</taxon>
        <taxon>Aurantimonadaceae</taxon>
        <taxon>Fulvimarina</taxon>
    </lineage>
</organism>
<proteinExistence type="predicted"/>
<keyword evidence="1" id="KW-1133">Transmembrane helix</keyword>
<evidence type="ECO:0000256" key="1">
    <source>
        <dbReference type="SAM" id="Phobius"/>
    </source>
</evidence>
<sequence length="69" mass="7506">MISGIVAVLRPACVAATIAIATMVIASVWGWRWVDWPTFWSLAFSYVALMLAGTAICFIDKSSRSGPDR</sequence>
<keyword evidence="1" id="KW-0472">Membrane</keyword>
<gene>
    <name evidence="2" type="ORF">SAMN06297251_105189</name>
</gene>
<reference evidence="2 3" key="1">
    <citation type="submission" date="2017-04" db="EMBL/GenBank/DDBJ databases">
        <authorList>
            <person name="Afonso C.L."/>
            <person name="Miller P.J."/>
            <person name="Scott M.A."/>
            <person name="Spackman E."/>
            <person name="Goraichik I."/>
            <person name="Dimitrov K.M."/>
            <person name="Suarez D.L."/>
            <person name="Swayne D.E."/>
        </authorList>
    </citation>
    <scope>NUCLEOTIDE SEQUENCE [LARGE SCALE GENOMIC DNA]</scope>
    <source>
        <strain evidence="2 3">CGMCC 1.10972</strain>
    </source>
</reference>
<feature type="transmembrane region" description="Helical" evidence="1">
    <location>
        <begin position="39"/>
        <end position="59"/>
    </location>
</feature>